<sequence>MHYQTYEETITPELHKWQQKMQKRPNLVDRTSKAVQDKINDIIPDKVHAVITSTIKQMTRAVLTGAEFTTALPAPKNSLEEIEREVSRRIEFYKKAGAAEGGIIGAGGFVLALAEFPILIAIKMKLLFEISALYGHSAEDYRERLFILHIFQLTFSSQKQRQKVFEQIIQWQEKSQGLPSDIHQFDWKTFQQEYRDYIDLAKMAQLIPGIGAAVGVIVNYRLLNQLGKTAMNAYRMRWFEERTLPAARRQEQLPSPAQTNKVYQ</sequence>
<protein>
    <submittedName>
        <fullName evidence="1">EcsC family protein</fullName>
    </submittedName>
</protein>
<gene>
    <name evidence="1" type="ORF">L0661_01700</name>
</gene>
<dbReference type="Pfam" id="PF12787">
    <property type="entry name" value="EcsC"/>
    <property type="match status" value="1"/>
</dbReference>
<dbReference type="AlphaFoldDB" id="A0A9X1TSK4"/>
<dbReference type="InterPro" id="IPR024787">
    <property type="entry name" value="EcsC"/>
</dbReference>
<dbReference type="RefSeq" id="WP_235176561.1">
    <property type="nucleotide sequence ID" value="NZ_JAKFFV010000002.1"/>
</dbReference>
<dbReference type="PANTHER" id="PTHR41260">
    <property type="entry name" value="PROTEIN ECSC"/>
    <property type="match status" value="1"/>
</dbReference>
<evidence type="ECO:0000313" key="1">
    <source>
        <dbReference type="EMBL" id="MCF2497002.1"/>
    </source>
</evidence>
<reference evidence="1" key="1">
    <citation type="submission" date="2022-01" db="EMBL/GenBank/DDBJ databases">
        <title>Novel species in genus Dyadobacter.</title>
        <authorList>
            <person name="Ma C."/>
        </authorList>
    </citation>
    <scope>NUCLEOTIDE SEQUENCE</scope>
    <source>
        <strain evidence="1">CY357</strain>
    </source>
</reference>
<comment type="caution">
    <text evidence="1">The sequence shown here is derived from an EMBL/GenBank/DDBJ whole genome shotgun (WGS) entry which is preliminary data.</text>
</comment>
<name>A0A9X1TSK4_9BACT</name>
<accession>A0A9X1TSK4</accession>
<dbReference type="Proteomes" id="UP001139411">
    <property type="component" value="Unassembled WGS sequence"/>
</dbReference>
<dbReference type="EMBL" id="JAKFFV010000002">
    <property type="protein sequence ID" value="MCF2497002.1"/>
    <property type="molecule type" value="Genomic_DNA"/>
</dbReference>
<dbReference type="PANTHER" id="PTHR41260:SF1">
    <property type="entry name" value="PROTEIN ECSC"/>
    <property type="match status" value="1"/>
</dbReference>
<evidence type="ECO:0000313" key="2">
    <source>
        <dbReference type="Proteomes" id="UP001139411"/>
    </source>
</evidence>
<organism evidence="1 2">
    <name type="scientific">Dyadobacter chenhuakuii</name>
    <dbReference type="NCBI Taxonomy" id="2909339"/>
    <lineage>
        <taxon>Bacteria</taxon>
        <taxon>Pseudomonadati</taxon>
        <taxon>Bacteroidota</taxon>
        <taxon>Cytophagia</taxon>
        <taxon>Cytophagales</taxon>
        <taxon>Spirosomataceae</taxon>
        <taxon>Dyadobacter</taxon>
    </lineage>
</organism>
<proteinExistence type="predicted"/>